<organism evidence="14 15">
    <name type="scientific">Heterotrigona itama</name>
    <dbReference type="NCBI Taxonomy" id="395501"/>
    <lineage>
        <taxon>Eukaryota</taxon>
        <taxon>Metazoa</taxon>
        <taxon>Ecdysozoa</taxon>
        <taxon>Arthropoda</taxon>
        <taxon>Hexapoda</taxon>
        <taxon>Insecta</taxon>
        <taxon>Pterygota</taxon>
        <taxon>Neoptera</taxon>
        <taxon>Endopterygota</taxon>
        <taxon>Hymenoptera</taxon>
        <taxon>Apocrita</taxon>
        <taxon>Aculeata</taxon>
        <taxon>Apoidea</taxon>
        <taxon>Anthophila</taxon>
        <taxon>Apidae</taxon>
        <taxon>Heterotrigona</taxon>
    </lineage>
</organism>
<dbReference type="GO" id="GO:0016705">
    <property type="term" value="F:oxidoreductase activity, acting on paired donors, with incorporation or reduction of molecular oxygen"/>
    <property type="evidence" value="ECO:0007669"/>
    <property type="project" value="InterPro"/>
</dbReference>
<evidence type="ECO:0000313" key="14">
    <source>
        <dbReference type="EMBL" id="CAD1477813.1"/>
    </source>
</evidence>
<dbReference type="EMBL" id="CAJDYZ010010279">
    <property type="protein sequence ID" value="CAD1477813.1"/>
    <property type="molecule type" value="Genomic_DNA"/>
</dbReference>
<dbReference type="SUPFAM" id="SSF48264">
    <property type="entry name" value="Cytochrome P450"/>
    <property type="match status" value="1"/>
</dbReference>
<dbReference type="OrthoDB" id="7615514at2759"/>
<keyword evidence="12 13" id="KW-0472">Membrane</keyword>
<evidence type="ECO:0000256" key="8">
    <source>
        <dbReference type="ARBA" id="ARBA00022848"/>
    </source>
</evidence>
<dbReference type="AlphaFoldDB" id="A0A6V7HGD4"/>
<dbReference type="GO" id="GO:0005506">
    <property type="term" value="F:iron ion binding"/>
    <property type="evidence" value="ECO:0007669"/>
    <property type="project" value="InterPro"/>
</dbReference>
<dbReference type="InterPro" id="IPR001128">
    <property type="entry name" value="Cyt_P450"/>
</dbReference>
<evidence type="ECO:0000256" key="1">
    <source>
        <dbReference type="ARBA" id="ARBA00001971"/>
    </source>
</evidence>
<dbReference type="PANTHER" id="PTHR24292:SF54">
    <property type="entry name" value="CYP9F3-RELATED"/>
    <property type="match status" value="1"/>
</dbReference>
<evidence type="ECO:0000256" key="13">
    <source>
        <dbReference type="SAM" id="Phobius"/>
    </source>
</evidence>
<evidence type="ECO:0000256" key="4">
    <source>
        <dbReference type="ARBA" id="ARBA00010617"/>
    </source>
</evidence>
<evidence type="ECO:0000256" key="12">
    <source>
        <dbReference type="ARBA" id="ARBA00023136"/>
    </source>
</evidence>
<evidence type="ECO:0000256" key="10">
    <source>
        <dbReference type="ARBA" id="ARBA00023004"/>
    </source>
</evidence>
<reference evidence="14" key="1">
    <citation type="submission" date="2020-07" db="EMBL/GenBank/DDBJ databases">
        <authorList>
            <person name="Nazaruddin N."/>
        </authorList>
    </citation>
    <scope>NUCLEOTIDE SEQUENCE</scope>
</reference>
<keyword evidence="15" id="KW-1185">Reference proteome</keyword>
<keyword evidence="10" id="KW-0408">Iron</keyword>
<protein>
    <recommendedName>
        <fullName evidence="16">Cytochrome P450</fullName>
    </recommendedName>
</protein>
<evidence type="ECO:0000256" key="7">
    <source>
        <dbReference type="ARBA" id="ARBA00022824"/>
    </source>
</evidence>
<accession>A0A6V7HGD4</accession>
<keyword evidence="5" id="KW-0349">Heme</keyword>
<evidence type="ECO:0000256" key="6">
    <source>
        <dbReference type="ARBA" id="ARBA00022723"/>
    </source>
</evidence>
<feature type="transmembrane region" description="Helical" evidence="13">
    <location>
        <begin position="49"/>
        <end position="75"/>
    </location>
</feature>
<comment type="subcellular location">
    <subcellularLocation>
        <location evidence="3">Endoplasmic reticulum membrane</location>
        <topology evidence="3">Peripheral membrane protein</topology>
    </subcellularLocation>
    <subcellularLocation>
        <location evidence="2">Microsome membrane</location>
        <topology evidence="2">Peripheral membrane protein</topology>
    </subcellularLocation>
</comment>
<dbReference type="PANTHER" id="PTHR24292">
    <property type="entry name" value="CYTOCHROME P450"/>
    <property type="match status" value="1"/>
</dbReference>
<name>A0A6V7HGD4_9HYME</name>
<keyword evidence="13" id="KW-1133">Transmembrane helix</keyword>
<gene>
    <name evidence="14" type="ORF">MHI_LOCUS753633</name>
</gene>
<dbReference type="InterPro" id="IPR036396">
    <property type="entry name" value="Cyt_P450_sf"/>
</dbReference>
<sequence length="219" mass="25643">MLAKKKKQYAKEQLRIKMCICIDICHYHLQQLSPLFKSSQHLIKRATMAYLEILCAVTALLLAFCYYSTSAFGFWKNRGIPGPKPVFFFGNSMDILFSRLSTAEYLHKVYQQFKNEPMFGVYMRRSAILVLKDPELIKDVMVRDFSNFSDRGLIVYERVRHVALPNRKLISSVSYFYPTVLVKKKTSLSLEISKLLQTNYRQSRYQHNSSIWIQKDGAR</sequence>
<dbReference type="Pfam" id="PF00067">
    <property type="entry name" value="p450"/>
    <property type="match status" value="1"/>
</dbReference>
<keyword evidence="7" id="KW-0256">Endoplasmic reticulum</keyword>
<dbReference type="GO" id="GO:0005789">
    <property type="term" value="C:endoplasmic reticulum membrane"/>
    <property type="evidence" value="ECO:0007669"/>
    <property type="project" value="UniProtKB-SubCell"/>
</dbReference>
<evidence type="ECO:0000256" key="3">
    <source>
        <dbReference type="ARBA" id="ARBA00004406"/>
    </source>
</evidence>
<dbReference type="GO" id="GO:0004497">
    <property type="term" value="F:monooxygenase activity"/>
    <property type="evidence" value="ECO:0007669"/>
    <property type="project" value="UniProtKB-KW"/>
</dbReference>
<dbReference type="Gene3D" id="1.10.630.10">
    <property type="entry name" value="Cytochrome P450"/>
    <property type="match status" value="1"/>
</dbReference>
<keyword evidence="6" id="KW-0479">Metal-binding</keyword>
<keyword evidence="11" id="KW-0503">Monooxygenase</keyword>
<comment type="cofactor">
    <cofactor evidence="1">
        <name>heme</name>
        <dbReference type="ChEBI" id="CHEBI:30413"/>
    </cofactor>
</comment>
<evidence type="ECO:0000256" key="9">
    <source>
        <dbReference type="ARBA" id="ARBA00023002"/>
    </source>
</evidence>
<evidence type="ECO:0000256" key="5">
    <source>
        <dbReference type="ARBA" id="ARBA00022617"/>
    </source>
</evidence>
<dbReference type="GO" id="GO:0020037">
    <property type="term" value="F:heme binding"/>
    <property type="evidence" value="ECO:0007669"/>
    <property type="project" value="InterPro"/>
</dbReference>
<keyword evidence="8" id="KW-0492">Microsome</keyword>
<evidence type="ECO:0000256" key="11">
    <source>
        <dbReference type="ARBA" id="ARBA00023033"/>
    </source>
</evidence>
<proteinExistence type="inferred from homology"/>
<evidence type="ECO:0000313" key="15">
    <source>
        <dbReference type="Proteomes" id="UP000752696"/>
    </source>
</evidence>
<evidence type="ECO:0008006" key="16">
    <source>
        <dbReference type="Google" id="ProtNLM"/>
    </source>
</evidence>
<comment type="similarity">
    <text evidence="4">Belongs to the cytochrome P450 family.</text>
</comment>
<evidence type="ECO:0000256" key="2">
    <source>
        <dbReference type="ARBA" id="ARBA00004174"/>
    </source>
</evidence>
<comment type="caution">
    <text evidence="14">The sequence shown here is derived from an EMBL/GenBank/DDBJ whole genome shotgun (WGS) entry which is preliminary data.</text>
</comment>
<dbReference type="InterPro" id="IPR050476">
    <property type="entry name" value="Insect_CytP450_Detox"/>
</dbReference>
<dbReference type="Proteomes" id="UP000752696">
    <property type="component" value="Unassembled WGS sequence"/>
</dbReference>
<keyword evidence="9" id="KW-0560">Oxidoreductase</keyword>
<keyword evidence="13" id="KW-0812">Transmembrane</keyword>